<gene>
    <name evidence="1" type="ORF">EV684_11432</name>
</gene>
<dbReference type="EMBL" id="SLXD01000014">
    <property type="protein sequence ID" value="TCO99735.1"/>
    <property type="molecule type" value="Genomic_DNA"/>
</dbReference>
<dbReference type="GeneID" id="99685504"/>
<evidence type="ECO:0000313" key="1">
    <source>
        <dbReference type="EMBL" id="TCO99735.1"/>
    </source>
</evidence>
<evidence type="ECO:0000313" key="2">
    <source>
        <dbReference type="Proteomes" id="UP000295106"/>
    </source>
</evidence>
<comment type="caution">
    <text evidence="1">The sequence shown here is derived from an EMBL/GenBank/DDBJ whole genome shotgun (WGS) entry which is preliminary data.</text>
</comment>
<reference evidence="1 2" key="1">
    <citation type="submission" date="2019-03" db="EMBL/GenBank/DDBJ databases">
        <title>Genomic Encyclopedia of Type Strains, Phase IV (KMG-IV): sequencing the most valuable type-strain genomes for metagenomic binning, comparative biology and taxonomic classification.</title>
        <authorList>
            <person name="Goeker M."/>
        </authorList>
    </citation>
    <scope>NUCLEOTIDE SEQUENCE [LARGE SCALE GENOMIC DNA]</scope>
    <source>
        <strain evidence="1 2">DSM 1709</strain>
    </source>
</reference>
<dbReference type="OrthoDB" id="9154350at2"/>
<protein>
    <submittedName>
        <fullName evidence="1">Uncharacterized protein</fullName>
    </submittedName>
</protein>
<dbReference type="Proteomes" id="UP000295106">
    <property type="component" value="Unassembled WGS sequence"/>
</dbReference>
<name>A0A4R2MB25_RUBGE</name>
<dbReference type="AlphaFoldDB" id="A0A4R2MB25"/>
<proteinExistence type="predicted"/>
<accession>A0A4R2MB25</accession>
<dbReference type="RefSeq" id="WP_132649048.1">
    <property type="nucleotide sequence ID" value="NZ_CP181386.1"/>
</dbReference>
<sequence>MDLHVPITLTDELADEVVTASARLNLASGEIGRIEYHEWDVGTQGLPWERDDYEFTSGTLSNAGKDVEFSVTVNRTSGCYSVSADELLEIKVKAAQLFAGISGTELAAGARGGRTH</sequence>
<organism evidence="1 2">
    <name type="scientific">Rubrivivax gelatinosus</name>
    <name type="common">Rhodocyclus gelatinosus</name>
    <name type="synonym">Rhodopseudomonas gelatinosa</name>
    <dbReference type="NCBI Taxonomy" id="28068"/>
    <lineage>
        <taxon>Bacteria</taxon>
        <taxon>Pseudomonadati</taxon>
        <taxon>Pseudomonadota</taxon>
        <taxon>Betaproteobacteria</taxon>
        <taxon>Burkholderiales</taxon>
        <taxon>Sphaerotilaceae</taxon>
        <taxon>Rubrivivax</taxon>
    </lineage>
</organism>